<protein>
    <submittedName>
        <fullName evidence="2">Uncharacterized protein TCIL3000_10_8210</fullName>
    </submittedName>
</protein>
<evidence type="ECO:0000313" key="2">
    <source>
        <dbReference type="EMBL" id="CCC94045.1"/>
    </source>
</evidence>
<organism evidence="2">
    <name type="scientific">Trypanosoma congolense (strain IL3000)</name>
    <dbReference type="NCBI Taxonomy" id="1068625"/>
    <lineage>
        <taxon>Eukaryota</taxon>
        <taxon>Discoba</taxon>
        <taxon>Euglenozoa</taxon>
        <taxon>Kinetoplastea</taxon>
        <taxon>Metakinetoplastina</taxon>
        <taxon>Trypanosomatida</taxon>
        <taxon>Trypanosomatidae</taxon>
        <taxon>Trypanosoma</taxon>
        <taxon>Nannomonas</taxon>
    </lineage>
</organism>
<dbReference type="EMBL" id="HE575323">
    <property type="protein sequence ID" value="CCC94045.1"/>
    <property type="molecule type" value="Genomic_DNA"/>
</dbReference>
<sequence length="478" mass="53996">MVTAVNIVFAPTGQSFLLEMRREETPTRTTGLPLQRTSLSPERIFISDVMKRIRDYALPSATDAIPLVGDRRFVECFDYGTLQPLRAHDPVSEGQKLLLFASPHLSNVLTERLSGLRPWPQDEGSKLPVTGEERWANLRQACLALDVPPLLHRNQMEQEMNRCTEKVKDTAKRFQAAKEGIEEALESIKDINIFRGFDSPLMSFVDANGMRMAAVQGEVKLCEAAKCIDDARAMAPEVIRAIVRESQITECVQASESWRTFSTPDEHAGDSSVVAVLMQEVGRKLVAVRSILTKIGKITRQQSKCRRYCEAVLHHVVHRQRILCQLPQGVEAAERLLERRITLRRAIRRLILPLEAEHRSLERDIQYFLGKWRDCLPDDLFGAVTTPLPALYPPEDTVAHDMDRYFLDVGKDEAEELLQSISMAPGTSPIASSAVEAELRDVEDEVQRCEVALRLAIERRDALRRESKQHSIDELGAE</sequence>
<proteinExistence type="predicted"/>
<feature type="coiled-coil region" evidence="1">
    <location>
        <begin position="432"/>
        <end position="466"/>
    </location>
</feature>
<dbReference type="AlphaFoldDB" id="G0UXC8"/>
<keyword evidence="1" id="KW-0175">Coiled coil</keyword>
<name>G0UXC8_TRYCI</name>
<accession>G0UXC8</accession>
<evidence type="ECO:0000256" key="1">
    <source>
        <dbReference type="SAM" id="Coils"/>
    </source>
</evidence>
<dbReference type="VEuPathDB" id="TriTrypDB:TcIL3000_10_8210"/>
<reference evidence="2" key="1">
    <citation type="journal article" date="2012" name="Proc. Natl. Acad. Sci. U.S.A.">
        <title>Antigenic diversity is generated by distinct evolutionary mechanisms in African trypanosome species.</title>
        <authorList>
            <person name="Jackson A.P."/>
            <person name="Berry A."/>
            <person name="Aslett M."/>
            <person name="Allison H.C."/>
            <person name="Burton P."/>
            <person name="Vavrova-Anderson J."/>
            <person name="Brown R."/>
            <person name="Browne H."/>
            <person name="Corton N."/>
            <person name="Hauser H."/>
            <person name="Gamble J."/>
            <person name="Gilderthorp R."/>
            <person name="Marcello L."/>
            <person name="McQuillan J."/>
            <person name="Otto T.D."/>
            <person name="Quail M.A."/>
            <person name="Sanders M.J."/>
            <person name="van Tonder A."/>
            <person name="Ginger M.L."/>
            <person name="Field M.C."/>
            <person name="Barry J.D."/>
            <person name="Hertz-Fowler C."/>
            <person name="Berriman M."/>
        </authorList>
    </citation>
    <scope>NUCLEOTIDE SEQUENCE</scope>
    <source>
        <strain evidence="2">IL3000</strain>
    </source>
</reference>
<gene>
    <name evidence="2" type="ORF">TCIL3000_10_8210</name>
</gene>